<dbReference type="Proteomes" id="UP001172687">
    <property type="component" value="Unassembled WGS sequence"/>
</dbReference>
<organism evidence="3 4">
    <name type="scientific">Mycolicibacterium austroafricanum</name>
    <name type="common">Mycobacterium austroafricanum</name>
    <dbReference type="NCBI Taxonomy" id="39687"/>
    <lineage>
        <taxon>Bacteria</taxon>
        <taxon>Bacillati</taxon>
        <taxon>Actinomycetota</taxon>
        <taxon>Actinomycetes</taxon>
        <taxon>Mycobacteriales</taxon>
        <taxon>Mycobacteriaceae</taxon>
        <taxon>Mycolicibacterium</taxon>
    </lineage>
</organism>
<feature type="chain" id="PRO_5046509309" description="Alpha/beta hydrolase" evidence="2">
    <location>
        <begin position="32"/>
        <end position="588"/>
    </location>
</feature>
<feature type="region of interest" description="Disordered" evidence="1">
    <location>
        <begin position="147"/>
        <end position="178"/>
    </location>
</feature>
<evidence type="ECO:0000313" key="4">
    <source>
        <dbReference type="Proteomes" id="UP001172687"/>
    </source>
</evidence>
<proteinExistence type="predicted"/>
<gene>
    <name evidence="3" type="ORF">QYF68_00595</name>
</gene>
<dbReference type="RefSeq" id="WP_208675279.1">
    <property type="nucleotide sequence ID" value="NZ_CP070380.1"/>
</dbReference>
<evidence type="ECO:0000313" key="3">
    <source>
        <dbReference type="EMBL" id="MDN4516326.1"/>
    </source>
</evidence>
<name>A0ABT8H6D1_MYCAO</name>
<keyword evidence="2" id="KW-0732">Signal</keyword>
<keyword evidence="4" id="KW-1185">Reference proteome</keyword>
<dbReference type="InterPro" id="IPR029058">
    <property type="entry name" value="AB_hydrolase_fold"/>
</dbReference>
<evidence type="ECO:0008006" key="5">
    <source>
        <dbReference type="Google" id="ProtNLM"/>
    </source>
</evidence>
<dbReference type="Gene3D" id="3.40.50.1820">
    <property type="entry name" value="alpha/beta hydrolase"/>
    <property type="match status" value="1"/>
</dbReference>
<dbReference type="EMBL" id="JAUHTC010000003">
    <property type="protein sequence ID" value="MDN4516326.1"/>
    <property type="molecule type" value="Genomic_DNA"/>
</dbReference>
<feature type="signal peptide" evidence="2">
    <location>
        <begin position="1"/>
        <end position="31"/>
    </location>
</feature>
<evidence type="ECO:0000256" key="2">
    <source>
        <dbReference type="SAM" id="SignalP"/>
    </source>
</evidence>
<feature type="compositionally biased region" description="Low complexity" evidence="1">
    <location>
        <begin position="28"/>
        <end position="53"/>
    </location>
</feature>
<feature type="compositionally biased region" description="Acidic residues" evidence="1">
    <location>
        <begin position="58"/>
        <end position="110"/>
    </location>
</feature>
<accession>A0ABT8H6D1</accession>
<feature type="region of interest" description="Disordered" evidence="1">
    <location>
        <begin position="28"/>
        <end position="134"/>
    </location>
</feature>
<comment type="caution">
    <text evidence="3">The sequence shown here is derived from an EMBL/GenBank/DDBJ whole genome shotgun (WGS) entry which is preliminary data.</text>
</comment>
<sequence length="588" mass="60571">MGDRLSVWVGAGVITAGMSAALLAGAGVATATTDSQTSDATSTSTSEPSAQSEPEADHSDETEDAGESDEAEDVESDEAEDVESDEADGPEAEGVEAGDTEADDADDDSGNESGDRPLAPAAREDDVADPGDEAVDETVAVGEAVEDAVVAEEPATVIPADDDDPATERAVEATTESTSMVRPLASLKAADAEESATAAPRQTLLSAIGTVIFNIYTFAVRVLGGPPMLPWGSSVTVRSSSLRIDCGDGYEVPADWYVPEGATPTRLIYLQHGFLASGAFYSYTAARLAEATHSIVVATSVTSNFLSCDGCWVGGSPMHRAVAGLFVDGNTALAQSASAAGYSSTLLDGVGRVALVGHSAGGGLAAGTAGYMAQNGAFSKLAGVVLLDGVGFGDVTPEALAKLPTDFPIYNLAGKSYYWNMSGTTNTSLEEWRPGKFNGVRLADGSHSDTMLGGNPLIQAALNIVTGWSKVENVKAAEKISAAWLNDMFTGTQASGFYGAPGAALEIETSRGTATAYVLPGPTERRTFQDWLFTVAGKILFGIDFATCAVDPDEVSTEIAPFSAPDTLLSLDGRAKPRQSNAQQCLHG</sequence>
<evidence type="ECO:0000256" key="1">
    <source>
        <dbReference type="SAM" id="MobiDB-lite"/>
    </source>
</evidence>
<protein>
    <recommendedName>
        <fullName evidence="5">Alpha/beta hydrolase</fullName>
    </recommendedName>
</protein>
<dbReference type="SUPFAM" id="SSF53474">
    <property type="entry name" value="alpha/beta-Hydrolases"/>
    <property type="match status" value="1"/>
</dbReference>
<reference evidence="3" key="1">
    <citation type="submission" date="2023-07" db="EMBL/GenBank/DDBJ databases">
        <title>Degradation of tert-butanol by M. austroafricanum TBA100.</title>
        <authorList>
            <person name="Helbich S."/>
            <person name="Vainshtein Y."/>
        </authorList>
    </citation>
    <scope>NUCLEOTIDE SEQUENCE</scope>
    <source>
        <strain evidence="3">TBA100</strain>
    </source>
</reference>